<dbReference type="AlphaFoldDB" id="A0A0L8GN72"/>
<dbReference type="EMBL" id="KQ421086">
    <property type="protein sequence ID" value="KOF78428.1"/>
    <property type="molecule type" value="Genomic_DNA"/>
</dbReference>
<name>A0A0L8GN72_OCTBM</name>
<proteinExistence type="predicted"/>
<reference evidence="1" key="1">
    <citation type="submission" date="2015-07" db="EMBL/GenBank/DDBJ databases">
        <title>MeaNS - Measles Nucleotide Surveillance Program.</title>
        <authorList>
            <person name="Tran T."/>
            <person name="Druce J."/>
        </authorList>
    </citation>
    <scope>NUCLEOTIDE SEQUENCE</scope>
    <source>
        <strain evidence="1">UCB-OBI-ISO-001</strain>
        <tissue evidence="1">Gonad</tissue>
    </source>
</reference>
<gene>
    <name evidence="1" type="ORF">OCBIM_22030778mg</name>
</gene>
<evidence type="ECO:0000313" key="1">
    <source>
        <dbReference type="EMBL" id="KOF78428.1"/>
    </source>
</evidence>
<protein>
    <submittedName>
        <fullName evidence="1">Uncharacterized protein</fullName>
    </submittedName>
</protein>
<sequence length="35" mass="4018">MMTTTKVSITTLYGMFMQIDFDSSVIVGLNIFQQR</sequence>
<accession>A0A0L8GN72</accession>
<organism evidence="1">
    <name type="scientific">Octopus bimaculoides</name>
    <name type="common">California two-spotted octopus</name>
    <dbReference type="NCBI Taxonomy" id="37653"/>
    <lineage>
        <taxon>Eukaryota</taxon>
        <taxon>Metazoa</taxon>
        <taxon>Spiralia</taxon>
        <taxon>Lophotrochozoa</taxon>
        <taxon>Mollusca</taxon>
        <taxon>Cephalopoda</taxon>
        <taxon>Coleoidea</taxon>
        <taxon>Octopodiformes</taxon>
        <taxon>Octopoda</taxon>
        <taxon>Incirrata</taxon>
        <taxon>Octopodidae</taxon>
        <taxon>Octopus</taxon>
    </lineage>
</organism>